<name>A0A076F891_9BACT</name>
<sequence>MKTLEYFYQNPPKNTKFIDRKVYFDDDKILLKGSMNSGKTTLLCEYLERFDNFLYINLEDFRLNSQSLENLGEFIKANDIKAVGFDGAKNGFILPCKCENIIISTTSNLLNFDDFTEVRLSGLDYEEFIAFYRKSYEARTLFSHFLARGNAAKSAFLQDFEITPFLQTKLGAGLDSFGIGILSQIALQIHQNFNGHQIYKNLKNLGKISKDKLYENFSYLQENNFINFIPNFNEKSMFKRVYFSDFGLRNALSFDKDPKIIIANMVFCELLKLESEIYFTDEVDFYLPKESLGIIIIPFSAPEIIFLRFKKHLKFYKQLGINKVIIISNANEANTALEGIKCQILPFWQWAVTLS</sequence>
<dbReference type="HOGENOM" id="CLU_064266_0_0_7"/>
<dbReference type="KEGG" id="caj:CIG1485E_0018"/>
<dbReference type="RefSeq" id="WP_038452448.1">
    <property type="nucleotide sequence ID" value="NZ_CP009043.1"/>
</dbReference>
<dbReference type="PANTHER" id="PTHR33295:SF8">
    <property type="entry name" value="AAA+ ATPASE DOMAIN-CONTAINING PROTEIN"/>
    <property type="match status" value="1"/>
</dbReference>
<gene>
    <name evidence="1" type="ORF">CIG1485E_0018</name>
</gene>
<dbReference type="PANTHER" id="PTHR33295">
    <property type="entry name" value="ATPASE"/>
    <property type="match status" value="1"/>
</dbReference>
<organism evidence="1 2">
    <name type="scientific">Campylobacter iguaniorum</name>
    <dbReference type="NCBI Taxonomy" id="1244531"/>
    <lineage>
        <taxon>Bacteria</taxon>
        <taxon>Pseudomonadati</taxon>
        <taxon>Campylobacterota</taxon>
        <taxon>Epsilonproteobacteria</taxon>
        <taxon>Campylobacterales</taxon>
        <taxon>Campylobacteraceae</taxon>
        <taxon>Campylobacter</taxon>
    </lineage>
</organism>
<proteinExistence type="predicted"/>
<reference evidence="2" key="1">
    <citation type="journal article" date="2014" name="Genome Announc.">
        <title>Complete Genome Sequence of Campylobacter iguaniorum Strain 1485ET, Isolated from a Bearded Dragon (Pogona vitticeps).</title>
        <authorList>
            <person name="Gilbert M.J."/>
            <person name="Miller W.G."/>
            <person name="Yee E."/>
            <person name="Kik M."/>
            <person name="Wagenaar J.A."/>
            <person name="Duim B."/>
        </authorList>
    </citation>
    <scope>NUCLEOTIDE SEQUENCE [LARGE SCALE GENOMIC DNA]</scope>
    <source>
        <strain evidence="2">1485E</strain>
    </source>
</reference>
<dbReference type="eggNOG" id="COG1373">
    <property type="taxonomic scope" value="Bacteria"/>
</dbReference>
<keyword evidence="2" id="KW-1185">Reference proteome</keyword>
<accession>A0A076F891</accession>
<dbReference type="AlphaFoldDB" id="A0A076F891"/>
<dbReference type="OrthoDB" id="5372242at2"/>
<dbReference type="STRING" id="1244531.CIG2463D_0018"/>
<protein>
    <submittedName>
        <fullName evidence="1">ATPase, AAA family</fullName>
    </submittedName>
</protein>
<evidence type="ECO:0000313" key="1">
    <source>
        <dbReference type="EMBL" id="AII13898.1"/>
    </source>
</evidence>
<dbReference type="Proteomes" id="UP000028486">
    <property type="component" value="Chromosome"/>
</dbReference>
<dbReference type="EMBL" id="CP009043">
    <property type="protein sequence ID" value="AII13898.1"/>
    <property type="molecule type" value="Genomic_DNA"/>
</dbReference>
<evidence type="ECO:0000313" key="2">
    <source>
        <dbReference type="Proteomes" id="UP000028486"/>
    </source>
</evidence>